<organism evidence="1 2">
    <name type="scientific">Coprinellus micaceus</name>
    <name type="common">Glistening ink-cap mushroom</name>
    <name type="synonym">Coprinus micaceus</name>
    <dbReference type="NCBI Taxonomy" id="71717"/>
    <lineage>
        <taxon>Eukaryota</taxon>
        <taxon>Fungi</taxon>
        <taxon>Dikarya</taxon>
        <taxon>Basidiomycota</taxon>
        <taxon>Agaricomycotina</taxon>
        <taxon>Agaricomycetes</taxon>
        <taxon>Agaricomycetidae</taxon>
        <taxon>Agaricales</taxon>
        <taxon>Agaricineae</taxon>
        <taxon>Psathyrellaceae</taxon>
        <taxon>Coprinellus</taxon>
    </lineage>
</organism>
<name>A0A4Y7SAC5_COPMI</name>
<gene>
    <name evidence="1" type="ORF">FA13DRAFT_1719908</name>
</gene>
<protein>
    <submittedName>
        <fullName evidence="1">Uncharacterized protein</fullName>
    </submittedName>
</protein>
<dbReference type="OrthoDB" id="2942377at2759"/>
<sequence>MVPLRALFSRGSALRHALRPHAIRHTLRFQTGRHSLTARDAAVKATRNYGTVPGPIPKWNPYPARSPGLVAKVWFRPDGTPRSKWKGALFVSISTFILLMFNSGIDLIRDYERAAFLLAYLLLTQKVDTTYHQHDFDSIDSTKEYFYKLCRALPQDDDDEDEGTIEQFIELVEETIEKARIARQESYTVPESQTPPAGLSPYPNAQALSTYPRPWPPSTTPDPLQAMHLIMRACAEANHEMIEKALRKESVVACAHSALLGFALTVGAIGKIAEKVGVVEEGGEVGKEVLASVKGWEGSKGDGKDGYESIG</sequence>
<evidence type="ECO:0000313" key="1">
    <source>
        <dbReference type="EMBL" id="TEB18449.1"/>
    </source>
</evidence>
<dbReference type="AlphaFoldDB" id="A0A4Y7SAC5"/>
<dbReference type="Proteomes" id="UP000298030">
    <property type="component" value="Unassembled WGS sequence"/>
</dbReference>
<evidence type="ECO:0000313" key="2">
    <source>
        <dbReference type="Proteomes" id="UP000298030"/>
    </source>
</evidence>
<comment type="caution">
    <text evidence="1">The sequence shown here is derived from an EMBL/GenBank/DDBJ whole genome shotgun (WGS) entry which is preliminary data.</text>
</comment>
<reference evidence="1 2" key="1">
    <citation type="journal article" date="2019" name="Nat. Ecol. Evol.">
        <title>Megaphylogeny resolves global patterns of mushroom evolution.</title>
        <authorList>
            <person name="Varga T."/>
            <person name="Krizsan K."/>
            <person name="Foldi C."/>
            <person name="Dima B."/>
            <person name="Sanchez-Garcia M."/>
            <person name="Sanchez-Ramirez S."/>
            <person name="Szollosi G.J."/>
            <person name="Szarkandi J.G."/>
            <person name="Papp V."/>
            <person name="Albert L."/>
            <person name="Andreopoulos W."/>
            <person name="Angelini C."/>
            <person name="Antonin V."/>
            <person name="Barry K.W."/>
            <person name="Bougher N.L."/>
            <person name="Buchanan P."/>
            <person name="Buyck B."/>
            <person name="Bense V."/>
            <person name="Catcheside P."/>
            <person name="Chovatia M."/>
            <person name="Cooper J."/>
            <person name="Damon W."/>
            <person name="Desjardin D."/>
            <person name="Finy P."/>
            <person name="Geml J."/>
            <person name="Haridas S."/>
            <person name="Hughes K."/>
            <person name="Justo A."/>
            <person name="Karasinski D."/>
            <person name="Kautmanova I."/>
            <person name="Kiss B."/>
            <person name="Kocsube S."/>
            <person name="Kotiranta H."/>
            <person name="LaButti K.M."/>
            <person name="Lechner B.E."/>
            <person name="Liimatainen K."/>
            <person name="Lipzen A."/>
            <person name="Lukacs Z."/>
            <person name="Mihaltcheva S."/>
            <person name="Morgado L.N."/>
            <person name="Niskanen T."/>
            <person name="Noordeloos M.E."/>
            <person name="Ohm R.A."/>
            <person name="Ortiz-Santana B."/>
            <person name="Ovrebo C."/>
            <person name="Racz N."/>
            <person name="Riley R."/>
            <person name="Savchenko A."/>
            <person name="Shiryaev A."/>
            <person name="Soop K."/>
            <person name="Spirin V."/>
            <person name="Szebenyi C."/>
            <person name="Tomsovsky M."/>
            <person name="Tulloss R.E."/>
            <person name="Uehling J."/>
            <person name="Grigoriev I.V."/>
            <person name="Vagvolgyi C."/>
            <person name="Papp T."/>
            <person name="Martin F.M."/>
            <person name="Miettinen O."/>
            <person name="Hibbett D.S."/>
            <person name="Nagy L.G."/>
        </authorList>
    </citation>
    <scope>NUCLEOTIDE SEQUENCE [LARGE SCALE GENOMIC DNA]</scope>
    <source>
        <strain evidence="1 2">FP101781</strain>
    </source>
</reference>
<dbReference type="EMBL" id="QPFP01000252">
    <property type="protein sequence ID" value="TEB18449.1"/>
    <property type="molecule type" value="Genomic_DNA"/>
</dbReference>
<accession>A0A4Y7SAC5</accession>
<proteinExistence type="predicted"/>
<keyword evidence="2" id="KW-1185">Reference proteome</keyword>